<gene>
    <name evidence="1" type="ORF">BHAOGJBA_3925</name>
</gene>
<evidence type="ECO:0000313" key="1">
    <source>
        <dbReference type="EMBL" id="GJD90386.1"/>
    </source>
</evidence>
<evidence type="ECO:0000313" key="2">
    <source>
        <dbReference type="Proteomes" id="UP001055247"/>
    </source>
</evidence>
<comment type="caution">
    <text evidence="1">The sequence shown here is derived from an EMBL/GenBank/DDBJ whole genome shotgun (WGS) entry which is preliminary data.</text>
</comment>
<accession>A0AAV4ZR83</accession>
<dbReference type="EMBL" id="BPQO01000018">
    <property type="protein sequence ID" value="GJD90386.1"/>
    <property type="molecule type" value="Genomic_DNA"/>
</dbReference>
<keyword evidence="2" id="KW-1185">Reference proteome</keyword>
<dbReference type="Proteomes" id="UP001055247">
    <property type="component" value="Unassembled WGS sequence"/>
</dbReference>
<reference evidence="1" key="1">
    <citation type="journal article" date="2016" name="Front. Microbiol.">
        <title>Genome Sequence of the Piezophilic, Mesophilic Sulfate-Reducing Bacterium Desulfovibrio indicus J2T.</title>
        <authorList>
            <person name="Cao J."/>
            <person name="Maignien L."/>
            <person name="Shao Z."/>
            <person name="Alain K."/>
            <person name="Jebbar M."/>
        </authorList>
    </citation>
    <scope>NUCLEOTIDE SEQUENCE</scope>
    <source>
        <strain evidence="1">DSM 16372</strain>
    </source>
</reference>
<dbReference type="AlphaFoldDB" id="A0AAV4ZR83"/>
<protein>
    <submittedName>
        <fullName evidence="1">Uncharacterized protein</fullName>
    </submittedName>
</protein>
<dbReference type="RefSeq" id="WP_156453826.1">
    <property type="nucleotide sequence ID" value="NZ_BPQO01000018.1"/>
</dbReference>
<organism evidence="1 2">
    <name type="scientific">Methylobacterium hispanicum</name>
    <dbReference type="NCBI Taxonomy" id="270350"/>
    <lineage>
        <taxon>Bacteria</taxon>
        <taxon>Pseudomonadati</taxon>
        <taxon>Pseudomonadota</taxon>
        <taxon>Alphaproteobacteria</taxon>
        <taxon>Hyphomicrobiales</taxon>
        <taxon>Methylobacteriaceae</taxon>
        <taxon>Methylobacterium</taxon>
    </lineage>
</organism>
<proteinExistence type="predicted"/>
<reference evidence="1" key="2">
    <citation type="submission" date="2021-08" db="EMBL/GenBank/DDBJ databases">
        <authorList>
            <person name="Tani A."/>
            <person name="Ola A."/>
            <person name="Ogura Y."/>
            <person name="Katsura K."/>
            <person name="Hayashi T."/>
        </authorList>
    </citation>
    <scope>NUCLEOTIDE SEQUENCE</scope>
    <source>
        <strain evidence="1">DSM 16372</strain>
    </source>
</reference>
<name>A0AAV4ZR83_9HYPH</name>
<sequence length="107" mass="11208">MRLTIALVLLTVGTLVAGSFLNGAKSAETVTSATKGAASRTPMADGVKKRLKLEADQREAADRNRQERTERLTKSVCVGCGGPVVPFDPSGGEAARKGIPAARQSKR</sequence>